<keyword evidence="15" id="KW-1185">Reference proteome</keyword>
<keyword evidence="5" id="KW-0805">Transcription regulation</keyword>
<feature type="compositionally biased region" description="Basic and acidic residues" evidence="12">
    <location>
        <begin position="544"/>
        <end position="554"/>
    </location>
</feature>
<dbReference type="InterPro" id="IPR036388">
    <property type="entry name" value="WH-like_DNA-bd_sf"/>
</dbReference>
<dbReference type="PROSITE" id="PS51057">
    <property type="entry name" value="PAIRED_2"/>
    <property type="match status" value="1"/>
</dbReference>
<feature type="region of interest" description="Disordered" evidence="12">
    <location>
        <begin position="299"/>
        <end position="336"/>
    </location>
</feature>
<evidence type="ECO:0000256" key="5">
    <source>
        <dbReference type="ARBA" id="ARBA00023015"/>
    </source>
</evidence>
<comment type="subcellular location">
    <subcellularLocation>
        <location evidence="1 10 11">Nucleus</location>
    </subcellularLocation>
</comment>
<dbReference type="PROSITE" id="PS50071">
    <property type="entry name" value="HOMEOBOX_2"/>
    <property type="match status" value="1"/>
</dbReference>
<dbReference type="SMART" id="SM00351">
    <property type="entry name" value="PAX"/>
    <property type="match status" value="1"/>
</dbReference>
<keyword evidence="8" id="KW-0804">Transcription</keyword>
<evidence type="ECO:0000256" key="4">
    <source>
        <dbReference type="ARBA" id="ARBA00022724"/>
    </source>
</evidence>
<feature type="region of interest" description="Disordered" evidence="12">
    <location>
        <begin position="626"/>
        <end position="657"/>
    </location>
</feature>
<keyword evidence="6 10" id="KW-0238">DNA-binding</keyword>
<dbReference type="InterPro" id="IPR043565">
    <property type="entry name" value="PAX_fam"/>
</dbReference>
<evidence type="ECO:0000256" key="6">
    <source>
        <dbReference type="ARBA" id="ARBA00023125"/>
    </source>
</evidence>
<feature type="compositionally biased region" description="Polar residues" evidence="12">
    <location>
        <begin position="445"/>
        <end position="468"/>
    </location>
</feature>
<evidence type="ECO:0000313" key="15">
    <source>
        <dbReference type="Proteomes" id="UP001652620"/>
    </source>
</evidence>
<dbReference type="Pfam" id="PF00046">
    <property type="entry name" value="Homeodomain"/>
    <property type="match status" value="1"/>
</dbReference>
<dbReference type="CDD" id="cd00086">
    <property type="entry name" value="homeodomain"/>
    <property type="match status" value="1"/>
</dbReference>
<dbReference type="SMART" id="SM00389">
    <property type="entry name" value="HOX"/>
    <property type="match status" value="1"/>
</dbReference>
<dbReference type="Proteomes" id="UP001652620">
    <property type="component" value="Chromosome 5"/>
</dbReference>
<name>A0ABM3JWB6_BACDO</name>
<proteinExistence type="inferred from homology"/>
<feature type="domain" description="Homeobox" evidence="13">
    <location>
        <begin position="380"/>
        <end position="440"/>
    </location>
</feature>
<dbReference type="PANTHER" id="PTHR45636:SF50">
    <property type="entry name" value="EYEGONE, ISOFORM A-RELATED"/>
    <property type="match status" value="1"/>
</dbReference>
<sequence>MCSSNAASSAHENNLLNSVRVGMESPPSHLLHQQQQQNLQPQQHTLSVMPVMAGGALPPTAGGVTTLPLPMQAHVPIPGLTAHGIGQPPSVALPPHVAPTVPLSPTVGLPAAPPASIPPGIANAPSLGSIFGNAHSAPHSTLNALMSQHRLLELSRFGLRGYDLAQHMLTQQGAVSKLLGTLRPPGLIGGSKPKVATPAVVSKIEQYKRDNPTIFAWEIRERLISEGVCTNATAPSVSSINRILRNRAAERAAAEFARATSYVYMHPTHPGFPTWPSTLPPPPPHLWAPGAAAAGAGGVGGGFPNSLPQGSLTPANSNISIPPISPGSGSHETLGSPDASRLIGRILVDFTLVSLIIDKTNMIFTDIEGEDSDTDDSDQPKFRRNRTTFNSEQLDELEKEFEKSHYPCVSTREKLAARTALSEARVQVWFSNRRAKWRRHQRVSQLKQQGSNSPQTHCAMQRNHSPVNPQRPHHILDVENYNNSSKANATNTYYGLQTGTTGHTLDYTHKLVNAFIPTAKQDGQQFHTNMNTVNLQQHQQQNHEALHHSSDSTKSKALPSQPHGTPPPPPPALVFPSHTASVPLLMGGEHSAFRSMVVNPVLSEAMLALNFTRQVVSAAQQSKLLASGGENGEDDSPLSHSITPSPTNTTHSKVSEEEINVVQDVESSGQCNEDMTNYEK</sequence>
<keyword evidence="7 10" id="KW-0371">Homeobox</keyword>
<dbReference type="PROSITE" id="PS00027">
    <property type="entry name" value="HOMEOBOX_1"/>
    <property type="match status" value="1"/>
</dbReference>
<dbReference type="GeneID" id="105229662"/>
<evidence type="ECO:0000256" key="8">
    <source>
        <dbReference type="ARBA" id="ARBA00023163"/>
    </source>
</evidence>
<evidence type="ECO:0000259" key="13">
    <source>
        <dbReference type="PROSITE" id="PS50071"/>
    </source>
</evidence>
<reference evidence="16" key="1">
    <citation type="submission" date="2025-08" db="UniProtKB">
        <authorList>
            <consortium name="RefSeq"/>
        </authorList>
    </citation>
    <scope>IDENTIFICATION</scope>
    <source>
        <tissue evidence="16">Adult</tissue>
    </source>
</reference>
<evidence type="ECO:0000256" key="2">
    <source>
        <dbReference type="ARBA" id="ARBA00005733"/>
    </source>
</evidence>
<keyword evidence="9 10" id="KW-0539">Nucleus</keyword>
<organism evidence="15 16">
    <name type="scientific">Bactrocera dorsalis</name>
    <name type="common">Oriental fruit fly</name>
    <name type="synonym">Dacus dorsalis</name>
    <dbReference type="NCBI Taxonomy" id="27457"/>
    <lineage>
        <taxon>Eukaryota</taxon>
        <taxon>Metazoa</taxon>
        <taxon>Ecdysozoa</taxon>
        <taxon>Arthropoda</taxon>
        <taxon>Hexapoda</taxon>
        <taxon>Insecta</taxon>
        <taxon>Pterygota</taxon>
        <taxon>Neoptera</taxon>
        <taxon>Endopterygota</taxon>
        <taxon>Diptera</taxon>
        <taxon>Brachycera</taxon>
        <taxon>Muscomorpha</taxon>
        <taxon>Tephritoidea</taxon>
        <taxon>Tephritidae</taxon>
        <taxon>Bactrocera</taxon>
        <taxon>Bactrocera</taxon>
    </lineage>
</organism>
<evidence type="ECO:0000256" key="3">
    <source>
        <dbReference type="ARBA" id="ARBA00022473"/>
    </source>
</evidence>
<feature type="compositionally biased region" description="Polar residues" evidence="12">
    <location>
        <begin position="306"/>
        <end position="315"/>
    </location>
</feature>
<evidence type="ECO:0000256" key="1">
    <source>
        <dbReference type="ARBA" id="ARBA00004123"/>
    </source>
</evidence>
<feature type="region of interest" description="Disordered" evidence="12">
    <location>
        <begin position="445"/>
        <end position="469"/>
    </location>
</feature>
<evidence type="ECO:0000256" key="10">
    <source>
        <dbReference type="PROSITE-ProRule" id="PRU00108"/>
    </source>
</evidence>
<evidence type="ECO:0000256" key="11">
    <source>
        <dbReference type="RuleBase" id="RU000682"/>
    </source>
</evidence>
<dbReference type="Pfam" id="PF00292">
    <property type="entry name" value="PAX"/>
    <property type="match status" value="1"/>
</dbReference>
<dbReference type="SUPFAM" id="SSF46689">
    <property type="entry name" value="Homeodomain-like"/>
    <property type="match status" value="2"/>
</dbReference>
<evidence type="ECO:0000313" key="16">
    <source>
        <dbReference type="RefSeq" id="XP_049313532.1"/>
    </source>
</evidence>
<dbReference type="InterPro" id="IPR001523">
    <property type="entry name" value="Paired_dom"/>
</dbReference>
<evidence type="ECO:0000256" key="9">
    <source>
        <dbReference type="ARBA" id="ARBA00023242"/>
    </source>
</evidence>
<dbReference type="RefSeq" id="XP_049313532.1">
    <property type="nucleotide sequence ID" value="XM_049457575.1"/>
</dbReference>
<feature type="compositionally biased region" description="Polar residues" evidence="12">
    <location>
        <begin position="638"/>
        <end position="652"/>
    </location>
</feature>
<accession>A0ABM3JWB6</accession>
<dbReference type="PANTHER" id="PTHR45636">
    <property type="entry name" value="PAIRED BOX PROTEIN PAX-6-RELATED-RELATED"/>
    <property type="match status" value="1"/>
</dbReference>
<protein>
    <submittedName>
        <fullName evidence="16">Paired box protein Pax-6 isoform X1</fullName>
    </submittedName>
</protein>
<feature type="region of interest" description="Disordered" evidence="12">
    <location>
        <begin position="537"/>
        <end position="576"/>
    </location>
</feature>
<feature type="domain" description="Paired" evidence="14">
    <location>
        <begin position="120"/>
        <end position="247"/>
    </location>
</feature>
<keyword evidence="3" id="KW-0217">Developmental protein</keyword>
<dbReference type="InterPro" id="IPR001356">
    <property type="entry name" value="HD"/>
</dbReference>
<keyword evidence="4" id="KW-0563">Paired box</keyword>
<gene>
    <name evidence="16" type="primary">LOC105229662</name>
</gene>
<feature type="compositionally biased region" description="Low complexity" evidence="12">
    <location>
        <begin position="316"/>
        <end position="330"/>
    </location>
</feature>
<comment type="similarity">
    <text evidence="2">Belongs to the paired homeobox family.</text>
</comment>
<dbReference type="Gene3D" id="1.10.10.60">
    <property type="entry name" value="Homeodomain-like"/>
    <property type="match status" value="1"/>
</dbReference>
<feature type="compositionally biased region" description="Pro residues" evidence="12">
    <location>
        <begin position="564"/>
        <end position="573"/>
    </location>
</feature>
<evidence type="ECO:0000259" key="14">
    <source>
        <dbReference type="PROSITE" id="PS51057"/>
    </source>
</evidence>
<dbReference type="InterPro" id="IPR017970">
    <property type="entry name" value="Homeobox_CS"/>
</dbReference>
<dbReference type="InterPro" id="IPR009057">
    <property type="entry name" value="Homeodomain-like_sf"/>
</dbReference>
<feature type="DNA-binding region" description="Homeobox" evidence="10">
    <location>
        <begin position="382"/>
        <end position="441"/>
    </location>
</feature>
<evidence type="ECO:0000256" key="7">
    <source>
        <dbReference type="ARBA" id="ARBA00023155"/>
    </source>
</evidence>
<evidence type="ECO:0000256" key="12">
    <source>
        <dbReference type="SAM" id="MobiDB-lite"/>
    </source>
</evidence>
<dbReference type="Gene3D" id="1.10.10.10">
    <property type="entry name" value="Winged helix-like DNA-binding domain superfamily/Winged helix DNA-binding domain"/>
    <property type="match status" value="1"/>
</dbReference>